<evidence type="ECO:0000313" key="3">
    <source>
        <dbReference type="EMBL" id="KAI3436491.1"/>
    </source>
</evidence>
<proteinExistence type="predicted"/>
<feature type="domain" description="Peptidase C19 ubiquitin carboxyl-terminal hydrolase" evidence="2">
    <location>
        <begin position="197"/>
        <end position="304"/>
    </location>
</feature>
<dbReference type="AlphaFoldDB" id="A0A9D4TWT8"/>
<dbReference type="InterPro" id="IPR001394">
    <property type="entry name" value="Peptidase_C19_UCH"/>
</dbReference>
<sequence>MQHGCEADGTVTPAAGLAALGGAAADAVAAEKKEPRSEDTQLQKAIQLSLLNCGHGRGDSGGGTSAAAGAAGVGGQQRRLRHQRHQQQCSGPDPVLLHALLEAVEGPGGSPVAADISGGAAAGVTRQGLLVPAHESDLLLPAPALAPAASPAAAAVSEAAISAAAAAHDSEFTETIDLSSQPTINGDAEAPLAAQAASVAPAAAAAVYVHEEVVEDEPLLCKEGINPKGAAGAAVRATAAAAQYRLHGVVSHEGPATSCGYFTSDVLDAASLTWPRLNDSQARRISAAEVRSSSRQRECHLLFYVAAPAGVVYATQRTRGGD</sequence>
<comment type="caution">
    <text evidence="3">The sequence shown here is derived from an EMBL/GenBank/DDBJ whole genome shotgun (WGS) entry which is preliminary data.</text>
</comment>
<dbReference type="GO" id="GO:0016579">
    <property type="term" value="P:protein deubiquitination"/>
    <property type="evidence" value="ECO:0007669"/>
    <property type="project" value="InterPro"/>
</dbReference>
<evidence type="ECO:0000256" key="1">
    <source>
        <dbReference type="SAM" id="MobiDB-lite"/>
    </source>
</evidence>
<dbReference type="SUPFAM" id="SSF54001">
    <property type="entry name" value="Cysteine proteinases"/>
    <property type="match status" value="1"/>
</dbReference>
<dbReference type="Gene3D" id="3.90.70.10">
    <property type="entry name" value="Cysteine proteinases"/>
    <property type="match status" value="1"/>
</dbReference>
<accession>A0A9D4TWT8</accession>
<dbReference type="InterPro" id="IPR038765">
    <property type="entry name" value="Papain-like_cys_pep_sf"/>
</dbReference>
<reference evidence="3" key="1">
    <citation type="journal article" date="2019" name="Plant J.">
        <title>Chlorella vulgaris genome assembly and annotation reveals the molecular basis for metabolic acclimation to high light conditions.</title>
        <authorList>
            <person name="Cecchin M."/>
            <person name="Marcolungo L."/>
            <person name="Rossato M."/>
            <person name="Girolomoni L."/>
            <person name="Cosentino E."/>
            <person name="Cuine S."/>
            <person name="Li-Beisson Y."/>
            <person name="Delledonne M."/>
            <person name="Ballottari M."/>
        </authorList>
    </citation>
    <scope>NUCLEOTIDE SEQUENCE</scope>
    <source>
        <strain evidence="3">211/11P</strain>
    </source>
</reference>
<dbReference type="CDD" id="cd02257">
    <property type="entry name" value="Peptidase_C19"/>
    <property type="match status" value="1"/>
</dbReference>
<dbReference type="Pfam" id="PF00443">
    <property type="entry name" value="UCH"/>
    <property type="match status" value="1"/>
</dbReference>
<gene>
    <name evidence="3" type="ORF">D9Q98_005908</name>
</gene>
<dbReference type="EMBL" id="SIDB01000002">
    <property type="protein sequence ID" value="KAI3436491.1"/>
    <property type="molecule type" value="Genomic_DNA"/>
</dbReference>
<evidence type="ECO:0000259" key="2">
    <source>
        <dbReference type="Pfam" id="PF00443"/>
    </source>
</evidence>
<evidence type="ECO:0000313" key="4">
    <source>
        <dbReference type="Proteomes" id="UP001055712"/>
    </source>
</evidence>
<reference evidence="3" key="2">
    <citation type="submission" date="2020-11" db="EMBL/GenBank/DDBJ databases">
        <authorList>
            <person name="Cecchin M."/>
            <person name="Marcolungo L."/>
            <person name="Rossato M."/>
            <person name="Girolomoni L."/>
            <person name="Cosentino E."/>
            <person name="Cuine S."/>
            <person name="Li-Beisson Y."/>
            <person name="Delledonne M."/>
            <person name="Ballottari M."/>
        </authorList>
    </citation>
    <scope>NUCLEOTIDE SEQUENCE</scope>
    <source>
        <strain evidence="3">211/11P</strain>
        <tissue evidence="3">Whole cell</tissue>
    </source>
</reference>
<feature type="region of interest" description="Disordered" evidence="1">
    <location>
        <begin position="57"/>
        <end position="91"/>
    </location>
</feature>
<dbReference type="Proteomes" id="UP001055712">
    <property type="component" value="Unassembled WGS sequence"/>
</dbReference>
<protein>
    <recommendedName>
        <fullName evidence="2">Peptidase C19 ubiquitin carboxyl-terminal hydrolase domain-containing protein</fullName>
    </recommendedName>
</protein>
<name>A0A9D4TWT8_CHLVU</name>
<keyword evidence="4" id="KW-1185">Reference proteome</keyword>
<organism evidence="3 4">
    <name type="scientific">Chlorella vulgaris</name>
    <name type="common">Green alga</name>
    <dbReference type="NCBI Taxonomy" id="3077"/>
    <lineage>
        <taxon>Eukaryota</taxon>
        <taxon>Viridiplantae</taxon>
        <taxon>Chlorophyta</taxon>
        <taxon>core chlorophytes</taxon>
        <taxon>Trebouxiophyceae</taxon>
        <taxon>Chlorellales</taxon>
        <taxon>Chlorellaceae</taxon>
        <taxon>Chlorella clade</taxon>
        <taxon>Chlorella</taxon>
    </lineage>
</organism>
<dbReference type="GO" id="GO:0004843">
    <property type="term" value="F:cysteine-type deubiquitinase activity"/>
    <property type="evidence" value="ECO:0007669"/>
    <property type="project" value="InterPro"/>
</dbReference>